<evidence type="ECO:0000313" key="2">
    <source>
        <dbReference type="EMBL" id="RZM80366.1"/>
    </source>
</evidence>
<dbReference type="InterPro" id="IPR025272">
    <property type="entry name" value="SocA_Panacea"/>
</dbReference>
<dbReference type="Pfam" id="PF13274">
    <property type="entry name" value="SocA_Panacea"/>
    <property type="match status" value="1"/>
</dbReference>
<name>A0A4Q7EG49_9GAMM</name>
<comment type="caution">
    <text evidence="2">The sequence shown here is derived from an EMBL/GenBank/DDBJ whole genome shotgun (WGS) entry which is preliminary data.</text>
</comment>
<proteinExistence type="predicted"/>
<dbReference type="RefSeq" id="WP_130245228.1">
    <property type="nucleotide sequence ID" value="NZ_PPUZ01000032.1"/>
</dbReference>
<dbReference type="Proteomes" id="UP000292345">
    <property type="component" value="Unassembled WGS sequence"/>
</dbReference>
<sequence>MKNPTINIIKYILLNYPHKDELSASRLTKMLYLVDWKSSLDSNRQITNANWFFNHYGPYVEDFIEMARLDRDIVIEEATTFYGGYKQMLRLEQYSSNDIYIGVFERGVVDFVISATKDKHYDEFIQLVYSTYPVVSSQRYSHLDLVAKAREYKAHLSRQ</sequence>
<accession>A0A4Q7EG49</accession>
<organism evidence="2 3">
    <name type="scientific">Pseudoalteromonas rubra</name>
    <dbReference type="NCBI Taxonomy" id="43658"/>
    <lineage>
        <taxon>Bacteria</taxon>
        <taxon>Pseudomonadati</taxon>
        <taxon>Pseudomonadota</taxon>
        <taxon>Gammaproteobacteria</taxon>
        <taxon>Alteromonadales</taxon>
        <taxon>Pseudoalteromonadaceae</taxon>
        <taxon>Pseudoalteromonas</taxon>
    </lineage>
</organism>
<dbReference type="AlphaFoldDB" id="A0A4Q7EG49"/>
<dbReference type="EMBL" id="PPUZ01000032">
    <property type="protein sequence ID" value="RZM80366.1"/>
    <property type="molecule type" value="Genomic_DNA"/>
</dbReference>
<gene>
    <name evidence="2" type="ORF">C3B51_12465</name>
</gene>
<evidence type="ECO:0000313" key="3">
    <source>
        <dbReference type="Proteomes" id="UP000292345"/>
    </source>
</evidence>
<evidence type="ECO:0000259" key="1">
    <source>
        <dbReference type="Pfam" id="PF13274"/>
    </source>
</evidence>
<feature type="domain" description="Antitoxin SocA-like Panacea" evidence="1">
    <location>
        <begin position="27"/>
        <end position="130"/>
    </location>
</feature>
<protein>
    <recommendedName>
        <fullName evidence="1">Antitoxin SocA-like Panacea domain-containing protein</fullName>
    </recommendedName>
</protein>
<reference evidence="2 3" key="1">
    <citation type="submission" date="2018-01" db="EMBL/GenBank/DDBJ databases">
        <title>Co-occurrence of chitin degradation, pigmentation and bioactivity in marine Pseudoalteromonas.</title>
        <authorList>
            <person name="Paulsen S."/>
            <person name="Gram L."/>
            <person name="Machado H."/>
        </authorList>
    </citation>
    <scope>NUCLEOTIDE SEQUENCE [LARGE SCALE GENOMIC DNA]</scope>
    <source>
        <strain evidence="2 3">S1946</strain>
    </source>
</reference>